<organism evidence="1 2">
    <name type="scientific">Thermomonospora cellulosilytica</name>
    <dbReference type="NCBI Taxonomy" id="1411118"/>
    <lineage>
        <taxon>Bacteria</taxon>
        <taxon>Bacillati</taxon>
        <taxon>Actinomycetota</taxon>
        <taxon>Actinomycetes</taxon>
        <taxon>Streptosporangiales</taxon>
        <taxon>Thermomonosporaceae</taxon>
        <taxon>Thermomonospora</taxon>
    </lineage>
</organism>
<accession>A0A7W3R9V0</accession>
<dbReference type="EMBL" id="JACJII010000001">
    <property type="protein sequence ID" value="MBA9005161.1"/>
    <property type="molecule type" value="Genomic_DNA"/>
</dbReference>
<dbReference type="Proteomes" id="UP000539313">
    <property type="component" value="Unassembled WGS sequence"/>
</dbReference>
<protein>
    <submittedName>
        <fullName evidence="1">Uncharacterized protein</fullName>
    </submittedName>
</protein>
<evidence type="ECO:0000313" key="2">
    <source>
        <dbReference type="Proteomes" id="UP000539313"/>
    </source>
</evidence>
<keyword evidence="2" id="KW-1185">Reference proteome</keyword>
<name>A0A7W3R9V0_9ACTN</name>
<comment type="caution">
    <text evidence="1">The sequence shown here is derived from an EMBL/GenBank/DDBJ whole genome shotgun (WGS) entry which is preliminary data.</text>
</comment>
<sequence>MAHTLTKEDIDVAHLDDLARALSRHGHLTMIVTDGVPRLTVLNRAEPDRYATVICERGPGGEPWFWWSWADRIAPVADLDHAATVIDRSLR</sequence>
<dbReference type="RefSeq" id="WP_119730023.1">
    <property type="nucleotide sequence ID" value="NZ_JACJII010000001.1"/>
</dbReference>
<gene>
    <name evidence="1" type="ORF">HNR21_004043</name>
</gene>
<reference evidence="1 2" key="1">
    <citation type="submission" date="2020-08" db="EMBL/GenBank/DDBJ databases">
        <title>Sequencing the genomes of 1000 actinobacteria strains.</title>
        <authorList>
            <person name="Klenk H.-P."/>
        </authorList>
    </citation>
    <scope>NUCLEOTIDE SEQUENCE [LARGE SCALE GENOMIC DNA]</scope>
    <source>
        <strain evidence="1 2">DSM 45823</strain>
    </source>
</reference>
<proteinExistence type="predicted"/>
<dbReference type="AlphaFoldDB" id="A0A7W3R9V0"/>
<evidence type="ECO:0000313" key="1">
    <source>
        <dbReference type="EMBL" id="MBA9005161.1"/>
    </source>
</evidence>